<dbReference type="Proteomes" id="UP001189429">
    <property type="component" value="Unassembled WGS sequence"/>
</dbReference>
<evidence type="ECO:0000313" key="2">
    <source>
        <dbReference type="Proteomes" id="UP001189429"/>
    </source>
</evidence>
<evidence type="ECO:0000313" key="1">
    <source>
        <dbReference type="EMBL" id="CAK0912236.1"/>
    </source>
</evidence>
<comment type="caution">
    <text evidence="1">The sequence shown here is derived from an EMBL/GenBank/DDBJ whole genome shotgun (WGS) entry which is preliminary data.</text>
</comment>
<name>A0ABN9YKB3_9DINO</name>
<proteinExistence type="predicted"/>
<gene>
    <name evidence="1" type="ORF">PCOR1329_LOCUS85848</name>
</gene>
<organism evidence="1 2">
    <name type="scientific">Prorocentrum cordatum</name>
    <dbReference type="NCBI Taxonomy" id="2364126"/>
    <lineage>
        <taxon>Eukaryota</taxon>
        <taxon>Sar</taxon>
        <taxon>Alveolata</taxon>
        <taxon>Dinophyceae</taxon>
        <taxon>Prorocentrales</taxon>
        <taxon>Prorocentraceae</taxon>
        <taxon>Prorocentrum</taxon>
    </lineage>
</organism>
<protein>
    <submittedName>
        <fullName evidence="1">Uncharacterized protein</fullName>
    </submittedName>
</protein>
<reference evidence="1" key="1">
    <citation type="submission" date="2023-10" db="EMBL/GenBank/DDBJ databases">
        <authorList>
            <person name="Chen Y."/>
            <person name="Shah S."/>
            <person name="Dougan E. K."/>
            <person name="Thang M."/>
            <person name="Chan C."/>
        </authorList>
    </citation>
    <scope>NUCLEOTIDE SEQUENCE [LARGE SCALE GENOMIC DNA]</scope>
</reference>
<keyword evidence="2" id="KW-1185">Reference proteome</keyword>
<accession>A0ABN9YKB3</accession>
<sequence>MSIKMRYVPPSAAEPQDVAVDLSLTLNYDGTVGFLGNRPLPREWIRWSTIRTYMISFMADSLHGLRAVISHAPVQIYFHRVMDPLSPLESFRISQLATNGACVVSQRWHPKDEAMFEGVVHFADSENLESVYKNISRDVRGCQARTRELYQKGFGASVLLEKSGFMRDWRATGHGGFPG</sequence>
<dbReference type="EMBL" id="CAUYUJ010022724">
    <property type="protein sequence ID" value="CAK0912236.1"/>
    <property type="molecule type" value="Genomic_DNA"/>
</dbReference>